<reference evidence="1 2" key="2">
    <citation type="journal article" date="2011" name="Microbiology">
        <title>The genome sequence of Bacillus subtilis subsp. spizizenii W23: insights into speciation within the B. subtilis complex and into the history of B. subtilis genetics.</title>
        <authorList>
            <person name="Zeigler D.R."/>
        </authorList>
    </citation>
    <scope>NUCLEOTIDE SEQUENCE [LARGE SCALE GENOMIC DNA]</scope>
    <source>
        <strain evidence="2">ATCC 23059 / NRRL B-14472 / W23</strain>
    </source>
</reference>
<accession>E0U365</accession>
<name>E0U365_BACSH</name>
<gene>
    <name evidence="1" type="ordered locus">BSUW23_07035</name>
</gene>
<dbReference type="Proteomes" id="UP000002233">
    <property type="component" value="Chromosome"/>
</dbReference>
<evidence type="ECO:0000313" key="2">
    <source>
        <dbReference type="Proteomes" id="UP000002233"/>
    </source>
</evidence>
<sequence>MFIYSEYLFLLLYENRLKDSLQTSCQFQYR</sequence>
<dbReference type="EMBL" id="CP002183">
    <property type="protein sequence ID" value="ADM37455.1"/>
    <property type="molecule type" value="Genomic_DNA"/>
</dbReference>
<evidence type="ECO:0000313" key="1">
    <source>
        <dbReference type="EMBL" id="ADM37455.1"/>
    </source>
</evidence>
<dbReference type="AlphaFoldDB" id="E0U365"/>
<dbReference type="HOGENOM" id="CLU_3412375_0_0_9"/>
<dbReference type="KEGG" id="bss:BSUW23_07035"/>
<reference key="1">
    <citation type="submission" date="2010-08" db="EMBL/GenBank/DDBJ databases">
        <authorList>
            <person name="Zeigler D.R."/>
        </authorList>
    </citation>
    <scope>NUCLEOTIDE SEQUENCE</scope>
    <source>
        <strain>W23</strain>
    </source>
</reference>
<protein>
    <submittedName>
        <fullName evidence="1">Uncharacterized protein</fullName>
    </submittedName>
</protein>
<organism evidence="1 2">
    <name type="scientific">Bacillus spizizenii (strain ATCC 23059 / NRRL B-14472 / W23)</name>
    <name type="common">Bacillus subtilis subsp. spizizenii</name>
    <dbReference type="NCBI Taxonomy" id="655816"/>
    <lineage>
        <taxon>Bacteria</taxon>
        <taxon>Bacillati</taxon>
        <taxon>Bacillota</taxon>
        <taxon>Bacilli</taxon>
        <taxon>Bacillales</taxon>
        <taxon>Bacillaceae</taxon>
        <taxon>Bacillus</taxon>
    </lineage>
</organism>
<proteinExistence type="predicted"/>